<comment type="caution">
    <text evidence="1">The sequence shown here is derived from an EMBL/GenBank/DDBJ whole genome shotgun (WGS) entry which is preliminary data.</text>
</comment>
<sequence>MPAQLPPPTQPPGGDHPLAPILRDAIAGGWPPADGAVVHLPAWRAGVSGIVALTGRAYLCTDRSLDLDALTRAGADGFGGATLPQAVLDIAGPGAVIDCLDVLLAGQGRGRVGRLVDRPDLRDSPRAAAARRSRSHVRVLGYADTHRSDLVTLSRGVAGLPELGVEAAEPGRGSTLFGDALDSLSEGQLLLAGVAPGNARSLRSALGAGFVIIGSVQIIVHTAPLPDERTL</sequence>
<name>A0ABN2M0G6_9MICO</name>
<proteinExistence type="predicted"/>
<protein>
    <submittedName>
        <fullName evidence="1">GNAT family N-acetyltransferase</fullName>
    </submittedName>
</protein>
<evidence type="ECO:0000313" key="1">
    <source>
        <dbReference type="EMBL" id="GAA1804767.1"/>
    </source>
</evidence>
<dbReference type="Proteomes" id="UP001499938">
    <property type="component" value="Unassembled WGS sequence"/>
</dbReference>
<dbReference type="EMBL" id="BAAAPO010000046">
    <property type="protein sequence ID" value="GAA1804767.1"/>
    <property type="molecule type" value="Genomic_DNA"/>
</dbReference>
<gene>
    <name evidence="1" type="ORF">GCM10009811_30470</name>
</gene>
<keyword evidence="2" id="KW-1185">Reference proteome</keyword>
<evidence type="ECO:0000313" key="2">
    <source>
        <dbReference type="Proteomes" id="UP001499938"/>
    </source>
</evidence>
<reference evidence="1 2" key="1">
    <citation type="journal article" date="2019" name="Int. J. Syst. Evol. Microbiol.">
        <title>The Global Catalogue of Microorganisms (GCM) 10K type strain sequencing project: providing services to taxonomists for standard genome sequencing and annotation.</title>
        <authorList>
            <consortium name="The Broad Institute Genomics Platform"/>
            <consortium name="The Broad Institute Genome Sequencing Center for Infectious Disease"/>
            <person name="Wu L."/>
            <person name="Ma J."/>
        </authorList>
    </citation>
    <scope>NUCLEOTIDE SEQUENCE [LARGE SCALE GENOMIC DNA]</scope>
    <source>
        <strain evidence="1 2">JCM 15592</strain>
    </source>
</reference>
<organism evidence="1 2">
    <name type="scientific">Nostocoides veronense</name>
    <dbReference type="NCBI Taxonomy" id="330836"/>
    <lineage>
        <taxon>Bacteria</taxon>
        <taxon>Bacillati</taxon>
        <taxon>Actinomycetota</taxon>
        <taxon>Actinomycetes</taxon>
        <taxon>Micrococcales</taxon>
        <taxon>Intrasporangiaceae</taxon>
        <taxon>Nostocoides</taxon>
    </lineage>
</organism>
<dbReference type="RefSeq" id="WP_344087378.1">
    <property type="nucleotide sequence ID" value="NZ_BAAAPO010000046.1"/>
</dbReference>
<accession>A0ABN2M0G6</accession>